<organism evidence="2 3">
    <name type="scientific">Acidianus brierleyi</name>
    <dbReference type="NCBI Taxonomy" id="41673"/>
    <lineage>
        <taxon>Archaea</taxon>
        <taxon>Thermoproteota</taxon>
        <taxon>Thermoprotei</taxon>
        <taxon>Sulfolobales</taxon>
        <taxon>Sulfolobaceae</taxon>
        <taxon>Acidianus</taxon>
    </lineage>
</organism>
<evidence type="ECO:0000259" key="1">
    <source>
        <dbReference type="Pfam" id="PF03625"/>
    </source>
</evidence>
<dbReference type="OrthoDB" id="157520at2157"/>
<gene>
    <name evidence="2" type="ORF">DFR85_03990</name>
</gene>
<dbReference type="EMBL" id="CP029289">
    <property type="protein sequence ID" value="AWR93903.1"/>
    <property type="molecule type" value="Genomic_DNA"/>
</dbReference>
<name>A0A2U9ID05_9CREN</name>
<dbReference type="GeneID" id="36831288"/>
<dbReference type="Proteomes" id="UP000248044">
    <property type="component" value="Chromosome"/>
</dbReference>
<dbReference type="SUPFAM" id="SSF103247">
    <property type="entry name" value="TT1751-like"/>
    <property type="match status" value="1"/>
</dbReference>
<dbReference type="InterPro" id="IPR005180">
    <property type="entry name" value="DUF302"/>
</dbReference>
<evidence type="ECO:0000313" key="3">
    <source>
        <dbReference type="Proteomes" id="UP000248044"/>
    </source>
</evidence>
<feature type="domain" description="DUF302" evidence="1">
    <location>
        <begin position="31"/>
        <end position="90"/>
    </location>
</feature>
<dbReference type="PANTHER" id="PTHR38342">
    <property type="entry name" value="SLR5037 PROTEIN"/>
    <property type="match status" value="1"/>
</dbReference>
<accession>A0A2U9ID05</accession>
<dbReference type="Gene3D" id="3.30.310.70">
    <property type="entry name" value="TT1751-like domain"/>
    <property type="match status" value="1"/>
</dbReference>
<dbReference type="AlphaFoldDB" id="A0A2U9ID05"/>
<dbReference type="CDD" id="cd14797">
    <property type="entry name" value="DUF302"/>
    <property type="match status" value="1"/>
</dbReference>
<dbReference type="InterPro" id="IPR035923">
    <property type="entry name" value="TT1751-like_sf"/>
</dbReference>
<protein>
    <recommendedName>
        <fullName evidence="1">DUF302 domain-containing protein</fullName>
    </recommendedName>
</protein>
<sequence length="121" mass="13860">MIGKCKLDFEKCIEEIKSRILKNGGIIFAEVDHSKNAKDVGLPLDDDKVIFFGNPKAGTVLMQINKKISYELPLRIAIWKENNEVYIEFKMPSEIAKEYGITHDIVKKMDEFMNNVIKGLI</sequence>
<reference evidence="2 3" key="1">
    <citation type="submission" date="2018-05" db="EMBL/GenBank/DDBJ databases">
        <title>Complete Genome Sequences of Extremely Thermoacidophilic, Metal-Mobilizing Type-Strain Members of the Archaeal Family Sulfolobaceae: Acidianus brierleyi DSM-1651T, Acidianus sulfidivorans DSM-18786T, Metallosphaera hakonensis DSM-7519T, and Metallosphaera prunae DSM-10039T.</title>
        <authorList>
            <person name="Counts J.A."/>
            <person name="Kelly R.M."/>
        </authorList>
    </citation>
    <scope>NUCLEOTIDE SEQUENCE [LARGE SCALE GENOMIC DNA]</scope>
    <source>
        <strain evidence="2 3">DSM 1651</strain>
    </source>
</reference>
<dbReference type="RefSeq" id="WP_110269787.1">
    <property type="nucleotide sequence ID" value="NZ_CP029289.2"/>
</dbReference>
<keyword evidence="3" id="KW-1185">Reference proteome</keyword>
<dbReference type="PANTHER" id="PTHR38342:SF2">
    <property type="entry name" value="INNER MEMBRANE OR EXPORTED"/>
    <property type="match status" value="1"/>
</dbReference>
<dbReference type="Pfam" id="PF03625">
    <property type="entry name" value="DUF302"/>
    <property type="match status" value="1"/>
</dbReference>
<dbReference type="KEGG" id="abri:DFR85_03990"/>
<evidence type="ECO:0000313" key="2">
    <source>
        <dbReference type="EMBL" id="AWR93903.1"/>
    </source>
</evidence>
<proteinExistence type="predicted"/>